<dbReference type="Pfam" id="PF09939">
    <property type="entry name" value="DUF2171"/>
    <property type="match status" value="1"/>
</dbReference>
<dbReference type="InterPro" id="IPR018684">
    <property type="entry name" value="DUF2171"/>
</dbReference>
<protein>
    <submittedName>
        <fullName evidence="1">Uncharacterized protein</fullName>
    </submittedName>
</protein>
<dbReference type="Proteomes" id="UP000464178">
    <property type="component" value="Chromosome"/>
</dbReference>
<dbReference type="KEGG" id="gms:SOIL9_37870"/>
<reference evidence="1 2" key="1">
    <citation type="submission" date="2019-05" db="EMBL/GenBank/DDBJ databases">
        <authorList>
            <consortium name="Science for Life Laboratories"/>
        </authorList>
    </citation>
    <scope>NUCLEOTIDE SEQUENCE [LARGE SCALE GENOMIC DNA]</scope>
    <source>
        <strain evidence="1">Soil9</strain>
    </source>
</reference>
<dbReference type="EMBL" id="LR593886">
    <property type="protein sequence ID" value="VTR93927.1"/>
    <property type="molecule type" value="Genomic_DNA"/>
</dbReference>
<evidence type="ECO:0000313" key="2">
    <source>
        <dbReference type="Proteomes" id="UP000464178"/>
    </source>
</evidence>
<name>A0A6P2CZD5_9BACT</name>
<accession>A0A6P2CZD5</accession>
<organism evidence="1 2">
    <name type="scientific">Gemmata massiliana</name>
    <dbReference type="NCBI Taxonomy" id="1210884"/>
    <lineage>
        <taxon>Bacteria</taxon>
        <taxon>Pseudomonadati</taxon>
        <taxon>Planctomycetota</taxon>
        <taxon>Planctomycetia</taxon>
        <taxon>Gemmatales</taxon>
        <taxon>Gemmataceae</taxon>
        <taxon>Gemmata</taxon>
    </lineage>
</organism>
<dbReference type="RefSeq" id="WP_162668572.1">
    <property type="nucleotide sequence ID" value="NZ_LR593886.1"/>
</dbReference>
<sequence>MANSTKEKLQEVGTRIAENVGNAADWVKEKTGVGPGRAEGSDAGIAGIRQHMDVIASCGKKVGSVDKVEGAAIKLTRDSCSDGQHHFLPTSMVDHVDRHVHLNKNSEEAMKWATTDASTCGACG</sequence>
<proteinExistence type="predicted"/>
<dbReference type="AlphaFoldDB" id="A0A6P2CZD5"/>
<gene>
    <name evidence="1" type="ORF">SOIL9_37870</name>
</gene>
<keyword evidence="2" id="KW-1185">Reference proteome</keyword>
<evidence type="ECO:0000313" key="1">
    <source>
        <dbReference type="EMBL" id="VTR93927.1"/>
    </source>
</evidence>